<dbReference type="GO" id="GO:0140042">
    <property type="term" value="P:lipid droplet formation"/>
    <property type="evidence" value="ECO:0007669"/>
    <property type="project" value="EnsemblFungi"/>
</dbReference>
<evidence type="ECO:0000256" key="1">
    <source>
        <dbReference type="SAM" id="MobiDB-lite"/>
    </source>
</evidence>
<dbReference type="GO" id="GO:0005637">
    <property type="term" value="C:nuclear inner membrane"/>
    <property type="evidence" value="ECO:0007669"/>
    <property type="project" value="EnsemblFungi"/>
</dbReference>
<dbReference type="Gene3D" id="3.40.50.1820">
    <property type="entry name" value="alpha/beta hydrolase"/>
    <property type="match status" value="1"/>
</dbReference>
<gene>
    <name evidence="4" type="primary">plh1</name>
    <name evidence="3" type="ORF">SJAG_03162</name>
</gene>
<dbReference type="JaponicusDB" id="SJAG_03162">
    <property type="gene designation" value="plh1"/>
</dbReference>
<dbReference type="RefSeq" id="XP_002174328.1">
    <property type="nucleotide sequence ID" value="XM_002174292.2"/>
</dbReference>
<dbReference type="GO" id="GO:0097038">
    <property type="term" value="C:perinuclear endoplasmic reticulum"/>
    <property type="evidence" value="ECO:0000318"/>
    <property type="project" value="GO_Central"/>
</dbReference>
<keyword evidence="3" id="KW-0012">Acyltransferase</keyword>
<dbReference type="SUPFAM" id="SSF53474">
    <property type="entry name" value="alpha/beta-Hydrolases"/>
    <property type="match status" value="1"/>
</dbReference>
<keyword evidence="3" id="KW-0808">Transferase</keyword>
<proteinExistence type="predicted"/>
<accession>B6K3H8</accession>
<dbReference type="GO" id="GO:0019432">
    <property type="term" value="P:triglyceride biosynthetic process"/>
    <property type="evidence" value="ECO:0000318"/>
    <property type="project" value="GO_Central"/>
</dbReference>
<dbReference type="HOGENOM" id="CLU_016065_1_0_1"/>
<protein>
    <submittedName>
        <fullName evidence="3">Phospholipid-diacylglycerol acyltransferase Plh1</fullName>
    </submittedName>
</protein>
<dbReference type="EMBL" id="KE651167">
    <property type="protein sequence ID" value="EEB08035.1"/>
    <property type="molecule type" value="Genomic_DNA"/>
</dbReference>
<dbReference type="InterPro" id="IPR029058">
    <property type="entry name" value="AB_hydrolase_fold"/>
</dbReference>
<dbReference type="Pfam" id="PF02450">
    <property type="entry name" value="LCAT"/>
    <property type="match status" value="1"/>
</dbReference>
<evidence type="ECO:0000313" key="5">
    <source>
        <dbReference type="Proteomes" id="UP000001744"/>
    </source>
</evidence>
<dbReference type="OMA" id="FYFLKWV"/>
<dbReference type="OrthoDB" id="190846at2759"/>
<dbReference type="GO" id="GO:0019915">
    <property type="term" value="P:lipid storage"/>
    <property type="evidence" value="ECO:0000318"/>
    <property type="project" value="GO_Central"/>
</dbReference>
<keyword evidence="2" id="KW-1133">Transmembrane helix</keyword>
<feature type="compositionally biased region" description="Basic and acidic residues" evidence="1">
    <location>
        <begin position="16"/>
        <end position="29"/>
    </location>
</feature>
<keyword evidence="2" id="KW-0812">Transmembrane</keyword>
<dbReference type="GO" id="GO:0032541">
    <property type="term" value="C:cortical endoplasmic reticulum"/>
    <property type="evidence" value="ECO:0007669"/>
    <property type="project" value="EnsemblFungi"/>
</dbReference>
<dbReference type="GO" id="GO:0005737">
    <property type="term" value="C:cytoplasm"/>
    <property type="evidence" value="ECO:0000318"/>
    <property type="project" value="GO_Central"/>
</dbReference>
<dbReference type="GeneID" id="7048508"/>
<dbReference type="GO" id="GO:0005811">
    <property type="term" value="C:lipid droplet"/>
    <property type="evidence" value="ECO:0007669"/>
    <property type="project" value="EnsemblFungi"/>
</dbReference>
<evidence type="ECO:0000313" key="3">
    <source>
        <dbReference type="EMBL" id="EEB08035.1"/>
    </source>
</evidence>
<dbReference type="VEuPathDB" id="FungiDB:SJAG_03162"/>
<feature type="transmembrane region" description="Helical" evidence="2">
    <location>
        <begin position="55"/>
        <end position="72"/>
    </location>
</feature>
<dbReference type="eggNOG" id="KOG2369">
    <property type="taxonomic scope" value="Eukaryota"/>
</dbReference>
<keyword evidence="2" id="KW-0472">Membrane</keyword>
<feature type="region of interest" description="Disordered" evidence="1">
    <location>
        <begin position="1"/>
        <end position="46"/>
    </location>
</feature>
<dbReference type="PANTHER" id="PTHR11440">
    <property type="entry name" value="LECITHIN-CHOLESTEROL ACYLTRANSFERASE-RELATED"/>
    <property type="match status" value="1"/>
</dbReference>
<feature type="compositionally biased region" description="Basic residues" evidence="1">
    <location>
        <begin position="1"/>
        <end position="15"/>
    </location>
</feature>
<keyword evidence="5" id="KW-1185">Reference proteome</keyword>
<dbReference type="GO" id="GO:0046027">
    <property type="term" value="F:phospholipid:diacylglycerol acyltransferase activity"/>
    <property type="evidence" value="ECO:0000318"/>
    <property type="project" value="GO_Central"/>
</dbReference>
<dbReference type="GO" id="GO:0055091">
    <property type="term" value="P:phospholipid homeostasis"/>
    <property type="evidence" value="ECO:0007669"/>
    <property type="project" value="EnsemblFungi"/>
</dbReference>
<sequence>MTKKLRRRTKRRSKSGHTEDNVDKQDAHPLKSSNVDDQAPPTTPTTRSKRYIKRLVFLLGTVVGVTSAFFIFSNSDSKLLDNLTWDTVGEFLGSSAIYDDIKTYLSNGLFQDLPPLSEIQQRLGGNDLHVGQTLDSEGYESNFPVVMIPGVISSGLESWSLRNCSLPYFRKRLWGSFTMIKAMLLDKHCWLEHLMLDKETGLDPPGIKLRAAQGFEAADFFITGYWIWSKIIENLAAIGYEPNNMLTASYDWRLSYYNLEVRDNYFSKLKMFIEQSKRSHGKKIVLISHSMGAQVTYYFLKWVETEGYGNGGPNWVEEHIEALINVSGSLLGAPKTLSTLLSGEMKDTAQLNMFSVYGLEKFFSRAERAKMARSMGGVGSMLPKGGSAIWGNEFWVSNLCLRLLTLLLAFDDNGNENTRGPMLHTRDNITHEFVNHTTEQAIDFLEDISDEYFRKMMHTNYSNGIAWTEEEVKKNNADHRKWVNPLETSLPYAPSMKIYCIYGVGKPTERGYYYFKNEEGEYVIDSSVDDGTEIENGVVLGEGDGTLPLLSLGFMCRKGWKLPRYNPANISITTHELLHKPDSFDLRGGPSSSEHVDILGNTELNEYILKIAAGKGHEIENHIVSDIDEILDKITV</sequence>
<dbReference type="AlphaFoldDB" id="B6K3H8"/>
<organism evidence="3 5">
    <name type="scientific">Schizosaccharomyces japonicus (strain yFS275 / FY16936)</name>
    <name type="common">Fission yeast</name>
    <dbReference type="NCBI Taxonomy" id="402676"/>
    <lineage>
        <taxon>Eukaryota</taxon>
        <taxon>Fungi</taxon>
        <taxon>Dikarya</taxon>
        <taxon>Ascomycota</taxon>
        <taxon>Taphrinomycotina</taxon>
        <taxon>Schizosaccharomycetes</taxon>
        <taxon>Schizosaccharomycetales</taxon>
        <taxon>Schizosaccharomycetaceae</taxon>
        <taxon>Schizosaccharomyces</taxon>
    </lineage>
</organism>
<reference evidence="3 5" key="1">
    <citation type="journal article" date="2011" name="Science">
        <title>Comparative functional genomics of the fission yeasts.</title>
        <authorList>
            <person name="Rhind N."/>
            <person name="Chen Z."/>
            <person name="Yassour M."/>
            <person name="Thompson D.A."/>
            <person name="Haas B.J."/>
            <person name="Habib N."/>
            <person name="Wapinski I."/>
            <person name="Roy S."/>
            <person name="Lin M.F."/>
            <person name="Heiman D.I."/>
            <person name="Young S.K."/>
            <person name="Furuya K."/>
            <person name="Guo Y."/>
            <person name="Pidoux A."/>
            <person name="Chen H.M."/>
            <person name="Robbertse B."/>
            <person name="Goldberg J.M."/>
            <person name="Aoki K."/>
            <person name="Bayne E.H."/>
            <person name="Berlin A.M."/>
            <person name="Desjardins C.A."/>
            <person name="Dobbs E."/>
            <person name="Dukaj L."/>
            <person name="Fan L."/>
            <person name="FitzGerald M.G."/>
            <person name="French C."/>
            <person name="Gujja S."/>
            <person name="Hansen K."/>
            <person name="Keifenheim D."/>
            <person name="Levin J.Z."/>
            <person name="Mosher R.A."/>
            <person name="Mueller C.A."/>
            <person name="Pfiffner J."/>
            <person name="Priest M."/>
            <person name="Russ C."/>
            <person name="Smialowska A."/>
            <person name="Swoboda P."/>
            <person name="Sykes S.M."/>
            <person name="Vaughn M."/>
            <person name="Vengrova S."/>
            <person name="Yoder R."/>
            <person name="Zeng Q."/>
            <person name="Allshire R."/>
            <person name="Baulcombe D."/>
            <person name="Birren B.W."/>
            <person name="Brown W."/>
            <person name="Ekwall K."/>
            <person name="Kellis M."/>
            <person name="Leatherwood J."/>
            <person name="Levin H."/>
            <person name="Margalit H."/>
            <person name="Martienssen R."/>
            <person name="Nieduszynski C.A."/>
            <person name="Spatafora J.W."/>
            <person name="Friedman N."/>
            <person name="Dalgaard J.Z."/>
            <person name="Baumann P."/>
            <person name="Niki H."/>
            <person name="Regev A."/>
            <person name="Nusbaum C."/>
        </authorList>
    </citation>
    <scope>NUCLEOTIDE SEQUENCE [LARGE SCALE GENOMIC DNA]</scope>
    <source>
        <strain evidence="5">yFS275 / FY16936</strain>
    </source>
</reference>
<dbReference type="InterPro" id="IPR003386">
    <property type="entry name" value="LACT/PDAT_acylTrfase"/>
</dbReference>
<dbReference type="GO" id="GO:0008374">
    <property type="term" value="F:O-acyltransferase activity"/>
    <property type="evidence" value="ECO:0007669"/>
    <property type="project" value="InterPro"/>
</dbReference>
<dbReference type="Proteomes" id="UP000001744">
    <property type="component" value="Unassembled WGS sequence"/>
</dbReference>
<name>B6K3H8_SCHJY</name>
<evidence type="ECO:0000313" key="4">
    <source>
        <dbReference type="JaponicusDB" id="SJAG_03162"/>
    </source>
</evidence>
<dbReference type="STRING" id="402676.B6K3H8"/>
<dbReference type="GO" id="GO:0006672">
    <property type="term" value="P:ceramide metabolic process"/>
    <property type="evidence" value="ECO:0007669"/>
    <property type="project" value="EnsemblFungi"/>
</dbReference>
<evidence type="ECO:0000256" key="2">
    <source>
        <dbReference type="SAM" id="Phobius"/>
    </source>
</evidence>